<comment type="caution">
    <text evidence="5">The sequence shown here is derived from an EMBL/GenBank/DDBJ whole genome shotgun (WGS) entry which is preliminary data.</text>
</comment>
<evidence type="ECO:0000256" key="2">
    <source>
        <dbReference type="ARBA" id="ARBA00022553"/>
    </source>
</evidence>
<dbReference type="SMART" id="SM00164">
    <property type="entry name" value="TBC"/>
    <property type="match status" value="1"/>
</dbReference>
<evidence type="ECO:0000256" key="3">
    <source>
        <dbReference type="SAM" id="MobiDB-lite"/>
    </source>
</evidence>
<dbReference type="EMBL" id="JADGJD010000624">
    <property type="protein sequence ID" value="KAJ3049575.1"/>
    <property type="molecule type" value="Genomic_DNA"/>
</dbReference>
<dbReference type="PROSITE" id="PS50086">
    <property type="entry name" value="TBC_RABGAP"/>
    <property type="match status" value="1"/>
</dbReference>
<feature type="region of interest" description="Disordered" evidence="3">
    <location>
        <begin position="1"/>
        <end position="27"/>
    </location>
</feature>
<keyword evidence="2" id="KW-0597">Phosphoprotein</keyword>
<dbReference type="InterPro" id="IPR035969">
    <property type="entry name" value="Rab-GAP_TBC_sf"/>
</dbReference>
<name>A0AAD5SB50_9FUNG</name>
<dbReference type="Gene3D" id="1.10.10.750">
    <property type="entry name" value="Ypt/Rab-GAP domain of gyp1p, domain 1"/>
    <property type="match status" value="1"/>
</dbReference>
<feature type="compositionally biased region" description="Basic and acidic residues" evidence="3">
    <location>
        <begin position="1"/>
        <end position="12"/>
    </location>
</feature>
<dbReference type="InterPro" id="IPR000195">
    <property type="entry name" value="Rab-GAP-TBC_dom"/>
</dbReference>
<evidence type="ECO:0000259" key="4">
    <source>
        <dbReference type="PROSITE" id="PS50086"/>
    </source>
</evidence>
<dbReference type="FunFam" id="1.10.10.750:FF:000009">
    <property type="entry name" value="TBC1 domain family member 22A"/>
    <property type="match status" value="1"/>
</dbReference>
<dbReference type="Gene3D" id="1.10.472.80">
    <property type="entry name" value="Ypt/Rab-GAP domain of gyp1p, domain 3"/>
    <property type="match status" value="1"/>
</dbReference>
<dbReference type="Pfam" id="PF00566">
    <property type="entry name" value="RabGAP-TBC"/>
    <property type="match status" value="1"/>
</dbReference>
<evidence type="ECO:0000256" key="1">
    <source>
        <dbReference type="ARBA" id="ARBA00022468"/>
    </source>
</evidence>
<evidence type="ECO:0000313" key="6">
    <source>
        <dbReference type="Proteomes" id="UP001212841"/>
    </source>
</evidence>
<organism evidence="5 6">
    <name type="scientific">Rhizophlyctis rosea</name>
    <dbReference type="NCBI Taxonomy" id="64517"/>
    <lineage>
        <taxon>Eukaryota</taxon>
        <taxon>Fungi</taxon>
        <taxon>Fungi incertae sedis</taxon>
        <taxon>Chytridiomycota</taxon>
        <taxon>Chytridiomycota incertae sedis</taxon>
        <taxon>Chytridiomycetes</taxon>
        <taxon>Rhizophlyctidales</taxon>
        <taxon>Rhizophlyctidaceae</taxon>
        <taxon>Rhizophlyctis</taxon>
    </lineage>
</organism>
<dbReference type="GO" id="GO:0005096">
    <property type="term" value="F:GTPase activator activity"/>
    <property type="evidence" value="ECO:0007669"/>
    <property type="project" value="UniProtKB-KW"/>
</dbReference>
<feature type="domain" description="Rab-GAP TBC" evidence="4">
    <location>
        <begin position="71"/>
        <end position="295"/>
    </location>
</feature>
<keyword evidence="1" id="KW-0343">GTPase activation</keyword>
<proteinExistence type="predicted"/>
<dbReference type="FunFam" id="1.10.472.80:FF:000001">
    <property type="entry name" value="TBC1 domain family member 22B"/>
    <property type="match status" value="1"/>
</dbReference>
<accession>A0AAD5SB50</accession>
<dbReference type="GO" id="GO:0071889">
    <property type="term" value="F:14-3-3 protein binding"/>
    <property type="evidence" value="ECO:0007669"/>
    <property type="project" value="UniProtKB-ARBA"/>
</dbReference>
<dbReference type="GO" id="GO:0005794">
    <property type="term" value="C:Golgi apparatus"/>
    <property type="evidence" value="ECO:0007669"/>
    <property type="project" value="TreeGrafter"/>
</dbReference>
<dbReference type="AlphaFoldDB" id="A0AAD5SB50"/>
<evidence type="ECO:0000313" key="5">
    <source>
        <dbReference type="EMBL" id="KAJ3049575.1"/>
    </source>
</evidence>
<protein>
    <submittedName>
        <fullName evidence="5">GTPase-activating protein</fullName>
    </submittedName>
</protein>
<dbReference type="PANTHER" id="PTHR22957:SF26">
    <property type="entry name" value="LD44506P"/>
    <property type="match status" value="1"/>
</dbReference>
<gene>
    <name evidence="5" type="primary">GYP1</name>
    <name evidence="5" type="ORF">HK097_009445</name>
</gene>
<keyword evidence="6" id="KW-1185">Reference proteome</keyword>
<dbReference type="Gene3D" id="1.10.8.270">
    <property type="entry name" value="putative rabgap domain of human tbc1 domain family member 14 like domains"/>
    <property type="match status" value="1"/>
</dbReference>
<dbReference type="PANTHER" id="PTHR22957">
    <property type="entry name" value="TBC1 DOMAIN FAMILY MEMBER GTPASE-ACTIVATING PROTEIN"/>
    <property type="match status" value="1"/>
</dbReference>
<sequence>MIPSRKSSDGANRKSATKIPVAHDKHSDDEAKMMADVAKLNTLSIRFTKFKNMLELPNIDLEQLRKLSWSGIPEEIRPTVWKLLMGYLPANSDRRESTLQRKRKEYEEFVAQSFGKGKTSLDQALHHQIHIDVQRTNASIPLYQNPRIQEALERVLYCWAIRHPASGYVQGINDLVTPFFQVYLQSYVKGDVERTDVDSISEETLTDIEADCFWSLSKLLDGIQDNYTAGQPGIQRQISRLKELINRIDAPLYSHLQSQGIEFIQFAFRWMNCLLMRELSLKNTIRMWDSYQAEGTDGFSEFHLYVCAAFLVKWSNELKKLEFQDMMMFLQSLPTSTWDEKDIELLLSEAFMWKSLFHNSPSHLASHGPS</sequence>
<reference evidence="5" key="1">
    <citation type="submission" date="2020-05" db="EMBL/GenBank/DDBJ databases">
        <title>Phylogenomic resolution of chytrid fungi.</title>
        <authorList>
            <person name="Stajich J.E."/>
            <person name="Amses K."/>
            <person name="Simmons R."/>
            <person name="Seto K."/>
            <person name="Myers J."/>
            <person name="Bonds A."/>
            <person name="Quandt C.A."/>
            <person name="Barry K."/>
            <person name="Liu P."/>
            <person name="Grigoriev I."/>
            <person name="Longcore J.E."/>
            <person name="James T.Y."/>
        </authorList>
    </citation>
    <scope>NUCLEOTIDE SEQUENCE</scope>
    <source>
        <strain evidence="5">JEL0318</strain>
    </source>
</reference>
<dbReference type="SUPFAM" id="SSF47923">
    <property type="entry name" value="Ypt/Rab-GAP domain of gyp1p"/>
    <property type="match status" value="2"/>
</dbReference>
<dbReference type="Proteomes" id="UP001212841">
    <property type="component" value="Unassembled WGS sequence"/>
</dbReference>
<dbReference type="FunFam" id="1.10.8.270:FF:000004">
    <property type="entry name" value="TBC1 domain family, member 22B"/>
    <property type="match status" value="1"/>
</dbReference>